<proteinExistence type="predicted"/>
<name>A0A094JCN1_9GAMM</name>
<dbReference type="STRING" id="1515746.HR45_13205"/>
<dbReference type="OrthoDB" id="9813348at2"/>
<evidence type="ECO:0000256" key="3">
    <source>
        <dbReference type="ARBA" id="ARBA00022827"/>
    </source>
</evidence>
<dbReference type="SUPFAM" id="SSF51905">
    <property type="entry name" value="FAD/NAD(P)-binding domain"/>
    <property type="match status" value="1"/>
</dbReference>
<dbReference type="InterPro" id="IPR027477">
    <property type="entry name" value="Succ_DH/fumarate_Rdtase_cat_sf"/>
</dbReference>
<keyword evidence="4" id="KW-0560">Oxidoreductase</keyword>
<evidence type="ECO:0000259" key="5">
    <source>
        <dbReference type="Pfam" id="PF00890"/>
    </source>
</evidence>
<keyword evidence="7" id="KW-1185">Reference proteome</keyword>
<sequence length="503" mass="53505">MEQQNSRREMIKKCLAVAATAGAAGTLSNTVLSTANAKEANTVSTIETFDLIIVGAGTGGLVTAIEAYDQGLKPLLIEKMDLPAGNSIYALGGVCACGTRFQKEAGIDANKEDLFTDMMAVSAGQADPALTRTYVEQVGGAVDWLQDTVGLKFLKMIQMPYPFLNRLHRIDGGGITGGGKLIRLLVAACKKRNIPLHFNTKAVELITDSSMSVSGVRALTDNGLVDFKARGGVVIASGGFSANSEMLTAYVGGVMAKIPLRGSPYVTGENISLAKPLFAKLVNLDQFHCGPILAATHVNPADALSNGHGVILDLRGKRIIDESNTYVTKARLLPVVTPENKAYILLDSRWAKAEHMVKKFTESNSPFFQDNTVEGLANKVGLPVDAVISSVNGYNNALKDNKLKELTPPCSYKTPEPLDRPPYYAFPYEAGMTATFGGPKINVSAQVVNMEDRPINGLYAVGNAAGGLFFKDYIGGSQLAGATVFGRIAARHIAQICKKANKA</sequence>
<dbReference type="InterPro" id="IPR050315">
    <property type="entry name" value="FAD-oxidoreductase_2"/>
</dbReference>
<dbReference type="PANTHER" id="PTHR43400:SF10">
    <property type="entry name" value="3-OXOSTEROID 1-DEHYDROGENASE"/>
    <property type="match status" value="1"/>
</dbReference>
<dbReference type="eggNOG" id="COG1053">
    <property type="taxonomic scope" value="Bacteria"/>
</dbReference>
<evidence type="ECO:0000256" key="1">
    <source>
        <dbReference type="ARBA" id="ARBA00001974"/>
    </source>
</evidence>
<dbReference type="GO" id="GO:0016491">
    <property type="term" value="F:oxidoreductase activity"/>
    <property type="evidence" value="ECO:0007669"/>
    <property type="project" value="UniProtKB-KW"/>
</dbReference>
<comment type="caution">
    <text evidence="6">The sequence shown here is derived from an EMBL/GenBank/DDBJ whole genome shotgun (WGS) entry which is preliminary data.</text>
</comment>
<evidence type="ECO:0000313" key="6">
    <source>
        <dbReference type="EMBL" id="KFZ36997.1"/>
    </source>
</evidence>
<reference evidence="6 7" key="1">
    <citation type="submission" date="2014-06" db="EMBL/GenBank/DDBJ databases">
        <title>Shewanella sp. YQH10.</title>
        <authorList>
            <person name="Liu Y."/>
            <person name="Zeng R."/>
        </authorList>
    </citation>
    <scope>NUCLEOTIDE SEQUENCE [LARGE SCALE GENOMIC DNA]</scope>
    <source>
        <strain evidence="6 7">YQH10</strain>
    </source>
</reference>
<dbReference type="Pfam" id="PF00890">
    <property type="entry name" value="FAD_binding_2"/>
    <property type="match status" value="1"/>
</dbReference>
<dbReference type="PANTHER" id="PTHR43400">
    <property type="entry name" value="FUMARATE REDUCTASE"/>
    <property type="match status" value="1"/>
</dbReference>
<evidence type="ECO:0000256" key="2">
    <source>
        <dbReference type="ARBA" id="ARBA00022630"/>
    </source>
</evidence>
<comment type="cofactor">
    <cofactor evidence="1">
        <name>FAD</name>
        <dbReference type="ChEBI" id="CHEBI:57692"/>
    </cofactor>
</comment>
<dbReference type="InterPro" id="IPR036188">
    <property type="entry name" value="FAD/NAD-bd_sf"/>
</dbReference>
<protein>
    <submittedName>
        <fullName evidence="6">Fumarate reductase</fullName>
    </submittedName>
</protein>
<dbReference type="GO" id="GO:0008202">
    <property type="term" value="P:steroid metabolic process"/>
    <property type="evidence" value="ECO:0007669"/>
    <property type="project" value="UniProtKB-ARBA"/>
</dbReference>
<keyword evidence="2" id="KW-0285">Flavoprotein</keyword>
<feature type="domain" description="FAD-dependent oxidoreductase 2 FAD-binding" evidence="5">
    <location>
        <begin position="50"/>
        <end position="468"/>
    </location>
</feature>
<dbReference type="InterPro" id="IPR006311">
    <property type="entry name" value="TAT_signal"/>
</dbReference>
<dbReference type="RefSeq" id="WP_037443688.1">
    <property type="nucleotide sequence ID" value="NZ_JPEO01000010.1"/>
</dbReference>
<dbReference type="Gene3D" id="3.50.50.60">
    <property type="entry name" value="FAD/NAD(P)-binding domain"/>
    <property type="match status" value="1"/>
</dbReference>
<evidence type="ECO:0000256" key="4">
    <source>
        <dbReference type="ARBA" id="ARBA00023002"/>
    </source>
</evidence>
<keyword evidence="3" id="KW-0274">FAD</keyword>
<dbReference type="EMBL" id="JPEO01000010">
    <property type="protein sequence ID" value="KFZ36997.1"/>
    <property type="molecule type" value="Genomic_DNA"/>
</dbReference>
<dbReference type="InterPro" id="IPR003953">
    <property type="entry name" value="FAD-dep_OxRdtase_2_FAD-bd"/>
</dbReference>
<dbReference type="AlphaFoldDB" id="A0A094JCN1"/>
<evidence type="ECO:0000313" key="7">
    <source>
        <dbReference type="Proteomes" id="UP000029264"/>
    </source>
</evidence>
<dbReference type="PROSITE" id="PS51318">
    <property type="entry name" value="TAT"/>
    <property type="match status" value="1"/>
</dbReference>
<dbReference type="Proteomes" id="UP000029264">
    <property type="component" value="Unassembled WGS sequence"/>
</dbReference>
<dbReference type="SUPFAM" id="SSF56425">
    <property type="entry name" value="Succinate dehydrogenase/fumarate reductase flavoprotein, catalytic domain"/>
    <property type="match status" value="1"/>
</dbReference>
<dbReference type="PRINTS" id="PR00411">
    <property type="entry name" value="PNDRDTASEI"/>
</dbReference>
<organism evidence="6 7">
    <name type="scientific">Shewanella mangrovi</name>
    <dbReference type="NCBI Taxonomy" id="1515746"/>
    <lineage>
        <taxon>Bacteria</taxon>
        <taxon>Pseudomonadati</taxon>
        <taxon>Pseudomonadota</taxon>
        <taxon>Gammaproteobacteria</taxon>
        <taxon>Alteromonadales</taxon>
        <taxon>Shewanellaceae</taxon>
        <taxon>Shewanella</taxon>
    </lineage>
</organism>
<accession>A0A094JCN1</accession>
<dbReference type="Gene3D" id="3.90.700.10">
    <property type="entry name" value="Succinate dehydrogenase/fumarate reductase flavoprotein, catalytic domain"/>
    <property type="match status" value="1"/>
</dbReference>
<gene>
    <name evidence="6" type="ORF">HR45_13205</name>
</gene>